<dbReference type="AlphaFoldDB" id="A0A5J9TBS3"/>
<keyword evidence="13" id="KW-0378">Hydrolase</keyword>
<dbReference type="InterPro" id="IPR011009">
    <property type="entry name" value="Kinase-like_dom_sf"/>
</dbReference>
<dbReference type="InterPro" id="IPR000687">
    <property type="entry name" value="RIO_kinase"/>
</dbReference>
<keyword evidence="25" id="KW-1185">Reference proteome</keyword>
<evidence type="ECO:0000259" key="23">
    <source>
        <dbReference type="PROSITE" id="PS50011"/>
    </source>
</evidence>
<accession>A0A5J9TBS3</accession>
<evidence type="ECO:0000256" key="2">
    <source>
        <dbReference type="ARBA" id="ARBA00004496"/>
    </source>
</evidence>
<feature type="active site" description="Proton acceptor" evidence="19">
    <location>
        <position position="298"/>
    </location>
</feature>
<feature type="binding site" evidence="20">
    <location>
        <position position="254"/>
    </location>
    <ligand>
        <name>ATP</name>
        <dbReference type="ChEBI" id="CHEBI:30616"/>
    </ligand>
</feature>
<evidence type="ECO:0000256" key="8">
    <source>
        <dbReference type="ARBA" id="ARBA00022527"/>
    </source>
</evidence>
<keyword evidence="6" id="KW-0963">Cytoplasm</keyword>
<evidence type="ECO:0000256" key="19">
    <source>
        <dbReference type="PIRSR" id="PIRSR038147-1"/>
    </source>
</evidence>
<evidence type="ECO:0000256" key="4">
    <source>
        <dbReference type="ARBA" id="ARBA00012513"/>
    </source>
</evidence>
<evidence type="ECO:0000256" key="3">
    <source>
        <dbReference type="ARBA" id="ARBA00009196"/>
    </source>
</evidence>
<dbReference type="GO" id="GO:0005737">
    <property type="term" value="C:cytoplasm"/>
    <property type="evidence" value="ECO:0007669"/>
    <property type="project" value="UniProtKB-SubCell"/>
</dbReference>
<comment type="cofactor">
    <cofactor evidence="1 21">
        <name>Mg(2+)</name>
        <dbReference type="ChEBI" id="CHEBI:18420"/>
    </cofactor>
</comment>
<protein>
    <recommendedName>
        <fullName evidence="5 18">Serine/threonine-protein kinase RIO1</fullName>
        <ecNumber evidence="4 18">2.7.11.1</ecNumber>
    </recommendedName>
</protein>
<keyword evidence="14 18" id="KW-0067">ATP-binding</keyword>
<name>A0A5J9TBS3_9POAL</name>
<feature type="active site" description="4-aspartylphosphate intermediate" evidence="19">
    <location>
        <position position="315"/>
    </location>
</feature>
<dbReference type="Proteomes" id="UP000324897">
    <property type="component" value="Chromosome 3"/>
</dbReference>
<dbReference type="GO" id="GO:0004674">
    <property type="term" value="F:protein serine/threonine kinase activity"/>
    <property type="evidence" value="ECO:0007669"/>
    <property type="project" value="UniProtKB-KW"/>
</dbReference>
<sequence length="543" mass="61407">MADVELNPEDNWSDSDVEDISDSEVGDALDWLDAVEGPDGSARPSAAFSTTGAAAAARRPNAHGGVLSRPFQPISNRTQKLASHIRATPLEEWEGRMNVGMSNSVTTAIRDSIRDTAIGKIRNNEKADRATVEQAIDPRTRMVLFKMLNRGVFNNINGCISTGKEANVYHATKTDGQELAIKVYKTSVLVFKDRDRYVQGDYRFRHGYCKHNPRKMVKTWAEKEMRNLLRVRAAGIRCPVPLLLRLHVLVMEFIGKGGWAAPRLKDAALSDDKLRESYFEIITTMRTLYQKCKLVHGDLSEYNILYFEGHLYIIDVSQSVDLDHPSALDFLKEDCLHVSDFFKKRGVPVMTVTDLFNFVIDQNIADEDVDNYLDKVQQKILENGDSLANDDEISPTVMVQTLDYVKQCEADIVNMSMMQRPSLGYEPPADKLYDQPLLGFVRTKNAHTVEKQQEQLPQNTVEETLDLQNQCSLESSGSGSSCSSDEDDSWHEADPKMGPEERKAARKENKKKVKEEKREARKTKIPKAEKKKRKKMAKAKCKR</sequence>
<dbReference type="Gene3D" id="1.10.510.10">
    <property type="entry name" value="Transferase(Phosphotransferase) domain 1"/>
    <property type="match status" value="1"/>
</dbReference>
<comment type="catalytic activity">
    <reaction evidence="17 18">
        <text>L-seryl-[protein] + ATP = O-phospho-L-seryl-[protein] + ADP + H(+)</text>
        <dbReference type="Rhea" id="RHEA:17989"/>
        <dbReference type="Rhea" id="RHEA-COMP:9863"/>
        <dbReference type="Rhea" id="RHEA-COMP:11604"/>
        <dbReference type="ChEBI" id="CHEBI:15378"/>
        <dbReference type="ChEBI" id="CHEBI:29999"/>
        <dbReference type="ChEBI" id="CHEBI:30616"/>
        <dbReference type="ChEBI" id="CHEBI:83421"/>
        <dbReference type="ChEBI" id="CHEBI:456216"/>
        <dbReference type="EC" id="2.7.11.1"/>
    </reaction>
</comment>
<feature type="region of interest" description="Disordered" evidence="22">
    <location>
        <begin position="470"/>
        <end position="543"/>
    </location>
</feature>
<evidence type="ECO:0000256" key="13">
    <source>
        <dbReference type="ARBA" id="ARBA00022801"/>
    </source>
</evidence>
<keyword evidence="12 18" id="KW-0418">Kinase</keyword>
<evidence type="ECO:0000313" key="24">
    <source>
        <dbReference type="EMBL" id="TVU08840.1"/>
    </source>
</evidence>
<feature type="compositionally biased region" description="Low complexity" evidence="22">
    <location>
        <begin position="471"/>
        <end position="483"/>
    </location>
</feature>
<evidence type="ECO:0000256" key="20">
    <source>
        <dbReference type="PIRSR" id="PIRSR038147-2"/>
    </source>
</evidence>
<keyword evidence="15" id="KW-0460">Magnesium</keyword>
<dbReference type="GO" id="GO:0005524">
    <property type="term" value="F:ATP binding"/>
    <property type="evidence" value="ECO:0007669"/>
    <property type="project" value="UniProtKB-KW"/>
</dbReference>
<feature type="compositionally biased region" description="Basic and acidic residues" evidence="22">
    <location>
        <begin position="490"/>
        <end position="519"/>
    </location>
</feature>
<proteinExistence type="inferred from homology"/>
<feature type="compositionally biased region" description="Basic residues" evidence="22">
    <location>
        <begin position="520"/>
        <end position="543"/>
    </location>
</feature>
<feature type="domain" description="Protein kinase" evidence="23">
    <location>
        <begin position="142"/>
        <end position="491"/>
    </location>
</feature>
<dbReference type="SMART" id="SM00090">
    <property type="entry name" value="RIO"/>
    <property type="match status" value="1"/>
</dbReference>
<feature type="region of interest" description="Disordered" evidence="22">
    <location>
        <begin position="1"/>
        <end position="20"/>
    </location>
</feature>
<gene>
    <name evidence="24" type="ORF">EJB05_42255</name>
</gene>
<evidence type="ECO:0000256" key="15">
    <source>
        <dbReference type="ARBA" id="ARBA00022842"/>
    </source>
</evidence>
<reference evidence="24 25" key="1">
    <citation type="journal article" date="2019" name="Sci. Rep.">
        <title>A high-quality genome of Eragrostis curvula grass provides insights into Poaceae evolution and supports new strategies to enhance forage quality.</title>
        <authorList>
            <person name="Carballo J."/>
            <person name="Santos B.A.C.M."/>
            <person name="Zappacosta D."/>
            <person name="Garbus I."/>
            <person name="Selva J.P."/>
            <person name="Gallo C.A."/>
            <person name="Diaz A."/>
            <person name="Albertini E."/>
            <person name="Caccamo M."/>
            <person name="Echenique V."/>
        </authorList>
    </citation>
    <scope>NUCLEOTIDE SEQUENCE [LARGE SCALE GENOMIC DNA]</scope>
    <source>
        <strain evidence="25">cv. Victoria</strain>
        <tissue evidence="24">Leaf</tissue>
    </source>
</reference>
<dbReference type="SUPFAM" id="SSF56112">
    <property type="entry name" value="Protein kinase-like (PK-like)"/>
    <property type="match status" value="1"/>
</dbReference>
<evidence type="ECO:0000256" key="14">
    <source>
        <dbReference type="ARBA" id="ARBA00022840"/>
    </source>
</evidence>
<dbReference type="Gramene" id="TVU08840">
    <property type="protein sequence ID" value="TVU08840"/>
    <property type="gene ID" value="EJB05_42255"/>
</dbReference>
<dbReference type="CDD" id="cd05147">
    <property type="entry name" value="RIO1_euk"/>
    <property type="match status" value="1"/>
</dbReference>
<evidence type="ECO:0000256" key="11">
    <source>
        <dbReference type="ARBA" id="ARBA00022741"/>
    </source>
</evidence>
<dbReference type="OrthoDB" id="205248at2759"/>
<dbReference type="InterPro" id="IPR018935">
    <property type="entry name" value="RIO_kinase_CS"/>
</dbReference>
<comment type="caution">
    <text evidence="24">The sequence shown here is derived from an EMBL/GenBank/DDBJ whole genome shotgun (WGS) entry which is preliminary data.</text>
</comment>
<dbReference type="EMBL" id="RWGY01000039">
    <property type="protein sequence ID" value="TVU08840.1"/>
    <property type="molecule type" value="Genomic_DNA"/>
</dbReference>
<comment type="catalytic activity">
    <reaction evidence="16 18">
        <text>L-threonyl-[protein] + ATP = O-phospho-L-threonyl-[protein] + ADP + H(+)</text>
        <dbReference type="Rhea" id="RHEA:46608"/>
        <dbReference type="Rhea" id="RHEA-COMP:11060"/>
        <dbReference type="Rhea" id="RHEA-COMP:11605"/>
        <dbReference type="ChEBI" id="CHEBI:15378"/>
        <dbReference type="ChEBI" id="CHEBI:30013"/>
        <dbReference type="ChEBI" id="CHEBI:30616"/>
        <dbReference type="ChEBI" id="CHEBI:61977"/>
        <dbReference type="ChEBI" id="CHEBI:456216"/>
        <dbReference type="EC" id="2.7.11.1"/>
    </reaction>
</comment>
<dbReference type="GO" id="GO:0106310">
    <property type="term" value="F:protein serine kinase activity"/>
    <property type="evidence" value="ECO:0007669"/>
    <property type="project" value="RHEA"/>
</dbReference>
<dbReference type="InterPro" id="IPR017407">
    <property type="entry name" value="Ser/Thr_kinase_Rio1"/>
</dbReference>
<dbReference type="InterPro" id="IPR051272">
    <property type="entry name" value="RIO-type_Ser/Thr_kinase"/>
</dbReference>
<evidence type="ECO:0000256" key="22">
    <source>
        <dbReference type="SAM" id="MobiDB-lite"/>
    </source>
</evidence>
<dbReference type="GO" id="GO:0046872">
    <property type="term" value="F:metal ion binding"/>
    <property type="evidence" value="ECO:0007669"/>
    <property type="project" value="UniProtKB-KW"/>
</dbReference>
<keyword evidence="9 18" id="KW-0808">Transferase</keyword>
<dbReference type="PIRSF" id="PIRSF038147">
    <property type="entry name" value="Ser/Thr_PK_RIO1"/>
    <property type="match status" value="1"/>
</dbReference>
<keyword evidence="7" id="KW-0690">Ribosome biogenesis</keyword>
<keyword evidence="8 18" id="KW-0723">Serine/threonine-protein kinase</keyword>
<dbReference type="FunFam" id="3.30.200.20:FF:000148">
    <property type="entry name" value="Serine/threonine-protein kinase RIO1"/>
    <property type="match status" value="1"/>
</dbReference>
<dbReference type="GO" id="GO:0016787">
    <property type="term" value="F:hydrolase activity"/>
    <property type="evidence" value="ECO:0007669"/>
    <property type="project" value="UniProtKB-KW"/>
</dbReference>
<dbReference type="PANTHER" id="PTHR45723">
    <property type="entry name" value="SERINE/THREONINE-PROTEIN KINASE RIO1"/>
    <property type="match status" value="1"/>
</dbReference>
<evidence type="ECO:0000256" key="16">
    <source>
        <dbReference type="ARBA" id="ARBA00047899"/>
    </source>
</evidence>
<dbReference type="PROSITE" id="PS50011">
    <property type="entry name" value="PROTEIN_KINASE_DOM"/>
    <property type="match status" value="1"/>
</dbReference>
<keyword evidence="11 18" id="KW-0547">Nucleotide-binding</keyword>
<evidence type="ECO:0000256" key="6">
    <source>
        <dbReference type="ARBA" id="ARBA00022490"/>
    </source>
</evidence>
<dbReference type="InterPro" id="IPR018934">
    <property type="entry name" value="RIO_dom"/>
</dbReference>
<dbReference type="Pfam" id="PF01163">
    <property type="entry name" value="RIO1"/>
    <property type="match status" value="1"/>
</dbReference>
<evidence type="ECO:0000256" key="10">
    <source>
        <dbReference type="ARBA" id="ARBA00022723"/>
    </source>
</evidence>
<dbReference type="EC" id="2.7.11.1" evidence="4 18"/>
<comment type="subcellular location">
    <subcellularLocation>
        <location evidence="2">Cytoplasm</location>
    </subcellularLocation>
</comment>
<evidence type="ECO:0000256" key="7">
    <source>
        <dbReference type="ARBA" id="ARBA00022517"/>
    </source>
</evidence>
<dbReference type="Gene3D" id="3.30.200.20">
    <property type="entry name" value="Phosphorylase Kinase, domain 1"/>
    <property type="match status" value="1"/>
</dbReference>
<keyword evidence="10" id="KW-0479">Metal-binding</keyword>
<evidence type="ECO:0000256" key="12">
    <source>
        <dbReference type="ARBA" id="ARBA00022777"/>
    </source>
</evidence>
<feature type="binding site" evidence="21">
    <location>
        <position position="303"/>
    </location>
    <ligand>
        <name>Mg(2+)</name>
        <dbReference type="ChEBI" id="CHEBI:18420"/>
    </ligand>
</feature>
<dbReference type="GO" id="GO:0042254">
    <property type="term" value="P:ribosome biogenesis"/>
    <property type="evidence" value="ECO:0007669"/>
    <property type="project" value="UniProtKB-KW"/>
</dbReference>
<dbReference type="InterPro" id="IPR000719">
    <property type="entry name" value="Prot_kinase_dom"/>
</dbReference>
<evidence type="ECO:0000256" key="17">
    <source>
        <dbReference type="ARBA" id="ARBA00048679"/>
    </source>
</evidence>
<dbReference type="PROSITE" id="PS01245">
    <property type="entry name" value="RIO1"/>
    <property type="match status" value="1"/>
</dbReference>
<evidence type="ECO:0000256" key="21">
    <source>
        <dbReference type="PIRSR" id="PIRSR038147-3"/>
    </source>
</evidence>
<evidence type="ECO:0000256" key="5">
    <source>
        <dbReference type="ARBA" id="ARBA00016038"/>
    </source>
</evidence>
<comment type="similarity">
    <text evidence="3 18">Belongs to the protein kinase superfamily. RIO-type Ser/Thr kinase family.</text>
</comment>
<feature type="binding site" evidence="21">
    <location>
        <position position="315"/>
    </location>
    <ligand>
        <name>Mg(2+)</name>
        <dbReference type="ChEBI" id="CHEBI:18420"/>
    </ligand>
</feature>
<evidence type="ECO:0000256" key="9">
    <source>
        <dbReference type="ARBA" id="ARBA00022679"/>
    </source>
</evidence>
<organism evidence="24 25">
    <name type="scientific">Eragrostis curvula</name>
    <name type="common">weeping love grass</name>
    <dbReference type="NCBI Taxonomy" id="38414"/>
    <lineage>
        <taxon>Eukaryota</taxon>
        <taxon>Viridiplantae</taxon>
        <taxon>Streptophyta</taxon>
        <taxon>Embryophyta</taxon>
        <taxon>Tracheophyta</taxon>
        <taxon>Spermatophyta</taxon>
        <taxon>Magnoliopsida</taxon>
        <taxon>Liliopsida</taxon>
        <taxon>Poales</taxon>
        <taxon>Poaceae</taxon>
        <taxon>PACMAD clade</taxon>
        <taxon>Chloridoideae</taxon>
        <taxon>Eragrostideae</taxon>
        <taxon>Eragrostidinae</taxon>
        <taxon>Eragrostis</taxon>
    </lineage>
</organism>
<evidence type="ECO:0000256" key="18">
    <source>
        <dbReference type="PIRNR" id="PIRNR038147"/>
    </source>
</evidence>
<evidence type="ECO:0000313" key="25">
    <source>
        <dbReference type="Proteomes" id="UP000324897"/>
    </source>
</evidence>
<evidence type="ECO:0000256" key="1">
    <source>
        <dbReference type="ARBA" id="ARBA00001946"/>
    </source>
</evidence>
<feature type="binding site" evidence="20">
    <location>
        <position position="182"/>
    </location>
    <ligand>
        <name>ATP</name>
        <dbReference type="ChEBI" id="CHEBI:30616"/>
    </ligand>
</feature>